<evidence type="ECO:0000256" key="5">
    <source>
        <dbReference type="ARBA" id="ARBA00022777"/>
    </source>
</evidence>
<keyword evidence="12" id="KW-1185">Reference proteome</keyword>
<keyword evidence="3 7" id="KW-0791">Threonine biosynthesis</keyword>
<evidence type="ECO:0000313" key="12">
    <source>
        <dbReference type="Proteomes" id="UP000308054"/>
    </source>
</evidence>
<comment type="pathway">
    <text evidence="7">Amino-acid biosynthesis; L-threonine biosynthesis; L-threonine from L-aspartate: step 4/5.</text>
</comment>
<gene>
    <name evidence="7" type="primary">thrB</name>
    <name evidence="11" type="ORF">E5163_04785</name>
</gene>
<evidence type="ECO:0000259" key="9">
    <source>
        <dbReference type="Pfam" id="PF00288"/>
    </source>
</evidence>
<feature type="binding site" evidence="7">
    <location>
        <begin position="91"/>
        <end position="101"/>
    </location>
    <ligand>
        <name>ATP</name>
        <dbReference type="ChEBI" id="CHEBI:30616"/>
    </ligand>
</feature>
<keyword evidence="1 7" id="KW-0028">Amino-acid biosynthesis</keyword>
<accession>A0A4S2H4S8</accession>
<evidence type="ECO:0000256" key="3">
    <source>
        <dbReference type="ARBA" id="ARBA00022697"/>
    </source>
</evidence>
<dbReference type="HAMAP" id="MF_00384">
    <property type="entry name" value="Homoser_kinase"/>
    <property type="match status" value="1"/>
</dbReference>
<dbReference type="InterPro" id="IPR013750">
    <property type="entry name" value="GHMP_kinase_C_dom"/>
</dbReference>
<dbReference type="PANTHER" id="PTHR20861:SF1">
    <property type="entry name" value="HOMOSERINE KINASE"/>
    <property type="match status" value="1"/>
</dbReference>
<dbReference type="InterPro" id="IPR014721">
    <property type="entry name" value="Ribsml_uS5_D2-typ_fold_subgr"/>
</dbReference>
<dbReference type="InterPro" id="IPR000870">
    <property type="entry name" value="Homoserine_kinase"/>
</dbReference>
<dbReference type="AlphaFoldDB" id="A0A4S2H4S8"/>
<keyword evidence="2 7" id="KW-0808">Transferase</keyword>
<comment type="caution">
    <text evidence="11">The sequence shown here is derived from an EMBL/GenBank/DDBJ whole genome shotgun (WGS) entry which is preliminary data.</text>
</comment>
<dbReference type="UniPathway" id="UPA00050">
    <property type="reaction ID" value="UER00064"/>
</dbReference>
<dbReference type="InterPro" id="IPR036554">
    <property type="entry name" value="GHMP_kinase_C_sf"/>
</dbReference>
<dbReference type="Gene3D" id="3.30.70.890">
    <property type="entry name" value="GHMP kinase, C-terminal domain"/>
    <property type="match status" value="1"/>
</dbReference>
<feature type="domain" description="GHMP kinase C-terminal" evidence="10">
    <location>
        <begin position="212"/>
        <end position="285"/>
    </location>
</feature>
<proteinExistence type="inferred from homology"/>
<dbReference type="GO" id="GO:0005524">
    <property type="term" value="F:ATP binding"/>
    <property type="evidence" value="ECO:0007669"/>
    <property type="project" value="UniProtKB-UniRule"/>
</dbReference>
<evidence type="ECO:0000256" key="2">
    <source>
        <dbReference type="ARBA" id="ARBA00022679"/>
    </source>
</evidence>
<dbReference type="RefSeq" id="WP_135994937.1">
    <property type="nucleotide sequence ID" value="NZ_CP071057.1"/>
</dbReference>
<keyword evidence="4 7" id="KW-0547">Nucleotide-binding</keyword>
<comment type="similarity">
    <text evidence="7">Belongs to the GHMP kinase family. Homoserine kinase subfamily.</text>
</comment>
<dbReference type="Gene3D" id="3.30.230.10">
    <property type="match status" value="1"/>
</dbReference>
<dbReference type="EC" id="2.7.1.39" evidence="7 8"/>
<name>A0A4S2H4S8_9PROT</name>
<dbReference type="Proteomes" id="UP000308054">
    <property type="component" value="Unassembled WGS sequence"/>
</dbReference>
<comment type="function">
    <text evidence="7">Catalyzes the ATP-dependent phosphorylation of L-homoserine to L-homoserine phosphate.</text>
</comment>
<dbReference type="GO" id="GO:0009088">
    <property type="term" value="P:threonine biosynthetic process"/>
    <property type="evidence" value="ECO:0007669"/>
    <property type="project" value="UniProtKB-UniRule"/>
</dbReference>
<dbReference type="NCBIfam" id="NF002288">
    <property type="entry name" value="PRK01212.1-4"/>
    <property type="match status" value="1"/>
</dbReference>
<dbReference type="GO" id="GO:0005737">
    <property type="term" value="C:cytoplasm"/>
    <property type="evidence" value="ECO:0007669"/>
    <property type="project" value="UniProtKB-SubCell"/>
</dbReference>
<evidence type="ECO:0000313" key="11">
    <source>
        <dbReference type="EMBL" id="TGY90438.1"/>
    </source>
</evidence>
<dbReference type="NCBIfam" id="TIGR00191">
    <property type="entry name" value="thrB"/>
    <property type="match status" value="1"/>
</dbReference>
<dbReference type="SUPFAM" id="SSF54211">
    <property type="entry name" value="Ribosomal protein S5 domain 2-like"/>
    <property type="match status" value="1"/>
</dbReference>
<evidence type="ECO:0000256" key="1">
    <source>
        <dbReference type="ARBA" id="ARBA00022605"/>
    </source>
</evidence>
<evidence type="ECO:0000256" key="8">
    <source>
        <dbReference type="NCBIfam" id="TIGR00191"/>
    </source>
</evidence>
<dbReference type="InterPro" id="IPR020568">
    <property type="entry name" value="Ribosomal_Su5_D2-typ_SF"/>
</dbReference>
<dbReference type="EMBL" id="SRXW01000001">
    <property type="protein sequence ID" value="TGY90438.1"/>
    <property type="molecule type" value="Genomic_DNA"/>
</dbReference>
<evidence type="ECO:0000256" key="6">
    <source>
        <dbReference type="ARBA" id="ARBA00022840"/>
    </source>
</evidence>
<comment type="subcellular location">
    <subcellularLocation>
        <location evidence="7">Cytoplasm</location>
    </subcellularLocation>
</comment>
<dbReference type="GO" id="GO:0004413">
    <property type="term" value="F:homoserine kinase activity"/>
    <property type="evidence" value="ECO:0007669"/>
    <property type="project" value="UniProtKB-UniRule"/>
</dbReference>
<keyword evidence="5 7" id="KW-0418">Kinase</keyword>
<reference evidence="11 12" key="1">
    <citation type="journal article" date="2017" name="Int. J. Syst. Evol. Microbiol.">
        <title>Marinicauda algicola sp. nov., isolated from a marine red alga Rhodosorus marinus.</title>
        <authorList>
            <person name="Jeong S.E."/>
            <person name="Jeon S.H."/>
            <person name="Chun B.H."/>
            <person name="Kim D.W."/>
            <person name="Jeon C.O."/>
        </authorList>
    </citation>
    <scope>NUCLEOTIDE SEQUENCE [LARGE SCALE GENOMIC DNA]</scope>
    <source>
        <strain evidence="11 12">JCM 31718</strain>
    </source>
</reference>
<dbReference type="Pfam" id="PF08544">
    <property type="entry name" value="GHMP_kinases_C"/>
    <property type="match status" value="1"/>
</dbReference>
<keyword evidence="6 7" id="KW-0067">ATP-binding</keyword>
<evidence type="ECO:0000256" key="7">
    <source>
        <dbReference type="HAMAP-Rule" id="MF_00384"/>
    </source>
</evidence>
<dbReference type="OrthoDB" id="9769912at2"/>
<comment type="catalytic activity">
    <reaction evidence="7">
        <text>L-homoserine + ATP = O-phospho-L-homoserine + ADP + H(+)</text>
        <dbReference type="Rhea" id="RHEA:13985"/>
        <dbReference type="ChEBI" id="CHEBI:15378"/>
        <dbReference type="ChEBI" id="CHEBI:30616"/>
        <dbReference type="ChEBI" id="CHEBI:57476"/>
        <dbReference type="ChEBI" id="CHEBI:57590"/>
        <dbReference type="ChEBI" id="CHEBI:456216"/>
        <dbReference type="EC" id="2.7.1.39"/>
    </reaction>
</comment>
<dbReference type="SUPFAM" id="SSF55060">
    <property type="entry name" value="GHMP Kinase, C-terminal domain"/>
    <property type="match status" value="1"/>
</dbReference>
<evidence type="ECO:0000256" key="4">
    <source>
        <dbReference type="ARBA" id="ARBA00022741"/>
    </source>
</evidence>
<feature type="domain" description="GHMP kinase N-terminal" evidence="9">
    <location>
        <begin position="66"/>
        <end position="150"/>
    </location>
</feature>
<dbReference type="PRINTS" id="PR00958">
    <property type="entry name" value="HOMSERKINASE"/>
</dbReference>
<protein>
    <recommendedName>
        <fullName evidence="7 8">Homoserine kinase</fullName>
        <shortName evidence="7">HK</shortName>
        <shortName evidence="7">HSK</shortName>
        <ecNumber evidence="7 8">2.7.1.39</ecNumber>
    </recommendedName>
</protein>
<organism evidence="11 12">
    <name type="scientific">Marinicauda algicola</name>
    <dbReference type="NCBI Taxonomy" id="2029849"/>
    <lineage>
        <taxon>Bacteria</taxon>
        <taxon>Pseudomonadati</taxon>
        <taxon>Pseudomonadota</taxon>
        <taxon>Alphaproteobacteria</taxon>
        <taxon>Maricaulales</taxon>
        <taxon>Maricaulaceae</taxon>
        <taxon>Marinicauda</taxon>
    </lineage>
</organism>
<sequence length="310" mass="31240">MAATARACAPASIGNVGVGFDVLGHAFNAAWDTVTAKRDREPGVRLGAVTGTVRRLPSDVEDNACLAAADAVLKAAGARFGLVVEIEKGIPLSAGMGGSGASAVAGAAAANALLDRPFGREALLPFALKGEKAASGSPAWDNVLPALFGGMVLAARLDPPLVRPLPEPRGLVAVLVLPGARIETRAAREVLGATVALETAVEHSRRIAAFVAGCASNDLKLVEAGLEDLLIEPQRAKLLPCLPMVKHAARAAGALGCSLSGSGPSIFAWARENDADTVREAMAAAVGAAGLTVQSFTAPIGGPGVTVERG</sequence>
<keyword evidence="7" id="KW-0963">Cytoplasm</keyword>
<dbReference type="Pfam" id="PF00288">
    <property type="entry name" value="GHMP_kinases_N"/>
    <property type="match status" value="1"/>
</dbReference>
<dbReference type="InterPro" id="IPR006204">
    <property type="entry name" value="GHMP_kinase_N_dom"/>
</dbReference>
<dbReference type="PIRSF" id="PIRSF000676">
    <property type="entry name" value="Homoser_kin"/>
    <property type="match status" value="1"/>
</dbReference>
<evidence type="ECO:0000259" key="10">
    <source>
        <dbReference type="Pfam" id="PF08544"/>
    </source>
</evidence>
<dbReference type="PANTHER" id="PTHR20861">
    <property type="entry name" value="HOMOSERINE/4-DIPHOSPHOCYTIDYL-2-C-METHYL-D-ERYTHRITOL KINASE"/>
    <property type="match status" value="1"/>
</dbReference>